<evidence type="ECO:0000256" key="1">
    <source>
        <dbReference type="SAM" id="Coils"/>
    </source>
</evidence>
<keyword evidence="2" id="KW-0732">Signal</keyword>
<proteinExistence type="predicted"/>
<feature type="chain" id="PRO_5015983125" description="DUF4082 domain-containing protein" evidence="2">
    <location>
        <begin position="21"/>
        <end position="597"/>
    </location>
</feature>
<evidence type="ECO:0008006" key="5">
    <source>
        <dbReference type="Google" id="ProtNLM"/>
    </source>
</evidence>
<dbReference type="Proteomes" id="UP000244925">
    <property type="component" value="Unassembled WGS sequence"/>
</dbReference>
<accession>A0A2V1INJ4</accession>
<organism evidence="3 4">
    <name type="scientific">Paramuribaculum intestinale</name>
    <dbReference type="NCBI Taxonomy" id="2094151"/>
    <lineage>
        <taxon>Bacteria</taxon>
        <taxon>Pseudomonadati</taxon>
        <taxon>Bacteroidota</taxon>
        <taxon>Bacteroidia</taxon>
        <taxon>Bacteroidales</taxon>
        <taxon>Muribaculaceae</taxon>
        <taxon>Paramuribaculum</taxon>
    </lineage>
</organism>
<feature type="coiled-coil region" evidence="1">
    <location>
        <begin position="148"/>
        <end position="214"/>
    </location>
</feature>
<evidence type="ECO:0000313" key="3">
    <source>
        <dbReference type="EMBL" id="PWB05432.1"/>
    </source>
</evidence>
<evidence type="ECO:0000313" key="4">
    <source>
        <dbReference type="Proteomes" id="UP000244925"/>
    </source>
</evidence>
<feature type="coiled-coil region" evidence="1">
    <location>
        <begin position="391"/>
        <end position="453"/>
    </location>
</feature>
<dbReference type="RefSeq" id="WP_107037073.1">
    <property type="nucleotide sequence ID" value="NZ_PUBV01000069.1"/>
</dbReference>
<protein>
    <recommendedName>
        <fullName evidence="5">DUF4082 domain-containing protein</fullName>
    </recommendedName>
</protein>
<keyword evidence="1" id="KW-0175">Coiled coil</keyword>
<feature type="coiled-coil region" evidence="1">
    <location>
        <begin position="560"/>
        <end position="587"/>
    </location>
</feature>
<sequence>MKKMILLVSMLAGVMTFSGCVDDKESASVTAVREAKAAQLSALAALSNAQAANQQALADTENALREAKVAYETAKAAYQQAQTEIAKAQAQQAMAAAQNEIQRLANELEEMAIRHKIAMLDLQARYEAALKKADDDSQALLGGLYTAYEAAATNLLDAQQEIARKKIELAKLQAGLVNSDETSQMLINDQKRIIANNEQQIAEWTAMIEVFEAQKAPEEAKAELVTEKAALSQLAQDQKKALTAANKAGQEMGEAWSDVRDQKYSDLALDVYSNGFAYLVDEDGNNTGVSFNDYILLNSYEATSLGKPVEATVDTYWFSITDDKGNTTYTAVMNRMIRKDVSKTETVAPGVESTKTYTAYPTAYYQLNADGVKAYIAAIKANVEKNEGKALEDAQKALAAQQKVVADLEKAEIKDEAAIENAKSLLPGLQTDVNTAQAALDKANAQVAAIQTAFDTMAAEAANWEATIKAYNAASEAYCDAQFAVDKAYDAYTLQNKKVLALQAVVDGQIMIDGNEYTIDGAIAYAERKIEMANRIIMFAKQEIVGLESANSGGVTDLAIEKLEAEIEILEAELPALEKIVADTKAALDAATAAQAE</sequence>
<dbReference type="EMBL" id="PUBV01000069">
    <property type="protein sequence ID" value="PWB05432.1"/>
    <property type="molecule type" value="Genomic_DNA"/>
</dbReference>
<comment type="caution">
    <text evidence="3">The sequence shown here is derived from an EMBL/GenBank/DDBJ whole genome shotgun (WGS) entry which is preliminary data.</text>
</comment>
<evidence type="ECO:0000256" key="2">
    <source>
        <dbReference type="SAM" id="SignalP"/>
    </source>
</evidence>
<dbReference type="AlphaFoldDB" id="A0A2V1INJ4"/>
<keyword evidence="4" id="KW-1185">Reference proteome</keyword>
<name>A0A2V1INJ4_9BACT</name>
<dbReference type="PROSITE" id="PS51257">
    <property type="entry name" value="PROKAR_LIPOPROTEIN"/>
    <property type="match status" value="1"/>
</dbReference>
<gene>
    <name evidence="3" type="ORF">C5O25_12710</name>
</gene>
<feature type="signal peptide" evidence="2">
    <location>
        <begin position="1"/>
        <end position="20"/>
    </location>
</feature>
<reference evidence="4" key="1">
    <citation type="submission" date="2018-02" db="EMBL/GenBank/DDBJ databases">
        <authorList>
            <person name="Clavel T."/>
            <person name="Strowig T."/>
        </authorList>
    </citation>
    <scope>NUCLEOTIDE SEQUENCE [LARGE SCALE GENOMIC DNA]</scope>
    <source>
        <strain evidence="4">DSM 100764</strain>
    </source>
</reference>
<feature type="coiled-coil region" evidence="1">
    <location>
        <begin position="46"/>
        <end position="114"/>
    </location>
</feature>